<dbReference type="PANTHER" id="PTHR21694">
    <property type="entry name" value="COILED-COIL DOMAIN-CONTAINING PROTEIN 63"/>
    <property type="match status" value="1"/>
</dbReference>
<proteinExistence type="predicted"/>
<feature type="compositionally biased region" description="Acidic residues" evidence="3">
    <location>
        <begin position="490"/>
        <end position="503"/>
    </location>
</feature>
<evidence type="ECO:0000256" key="2">
    <source>
        <dbReference type="SAM" id="Coils"/>
    </source>
</evidence>
<evidence type="ECO:0000259" key="4">
    <source>
        <dbReference type="Pfam" id="PF21773"/>
    </source>
</evidence>
<accession>A0A7S0WSW4</accession>
<reference evidence="5" key="1">
    <citation type="submission" date="2021-01" db="EMBL/GenBank/DDBJ databases">
        <authorList>
            <person name="Corre E."/>
            <person name="Pelletier E."/>
            <person name="Niang G."/>
            <person name="Scheremetjew M."/>
            <person name="Finn R."/>
            <person name="Kale V."/>
            <person name="Holt S."/>
            <person name="Cochrane G."/>
            <person name="Meng A."/>
            <person name="Brown T."/>
            <person name="Cohen L."/>
        </authorList>
    </citation>
    <scope>NUCLEOTIDE SEQUENCE</scope>
    <source>
        <strain evidence="5">CCMP722</strain>
    </source>
</reference>
<feature type="coiled-coil region" evidence="2">
    <location>
        <begin position="142"/>
        <end position="222"/>
    </location>
</feature>
<evidence type="ECO:0000256" key="3">
    <source>
        <dbReference type="SAM" id="MobiDB-lite"/>
    </source>
</evidence>
<keyword evidence="1 2" id="KW-0175">Coiled coil</keyword>
<organism evidence="5">
    <name type="scientific">Pyramimonas obovata</name>
    <dbReference type="NCBI Taxonomy" id="1411642"/>
    <lineage>
        <taxon>Eukaryota</taxon>
        <taxon>Viridiplantae</taxon>
        <taxon>Chlorophyta</taxon>
        <taxon>Pyramimonadophyceae</taxon>
        <taxon>Pyramimonadales</taxon>
        <taxon>Pyramimonadaceae</taxon>
        <taxon>Pyramimonas</taxon>
        <taxon>Pyramimonas incertae sedis</taxon>
    </lineage>
</organism>
<feature type="region of interest" description="Disordered" evidence="3">
    <location>
        <begin position="471"/>
        <end position="553"/>
    </location>
</feature>
<gene>
    <name evidence="5" type="ORF">POBO1169_LOCUS15281</name>
</gene>
<sequence>MTQRRDSARKSLAGAASLSPTKRGAGTPSKSTTSLRDSALGTLSEEALKLKEEVLAQAIPANANARSQIAVLQEQADNYTRKIELERRRVAELDMKIEETKHKILEQRKRVGGVNAARENHKKIVQQTKVLEGRLQLALQKYNDAVLHNRTLKEQINDLRKERMAFDAIYKKLEKDLNDKKREMAQIIEVSNKAYEARDAAVNEMARLKNQADREHQAFEAEWRDLGKLIDMDRKRRDTNKQKRTVQSSHYKEHRENSLEEEAKLRKKVIKGNWNIAKDRAQQQVSMEKVQSYGEAFAKIQQATGITDIDELVDKFMHAEDENFRLFKYVDELNQEIANFEEQIAELIREIEEQRAKQTQQSQRKHIITDLESRLRETEARTAQHERKYQTAIKTVGAFKEGIVNIYNKLIGGGEEGPATVGEDLNSDNIMRCLGVIEQKTNEILQMYAASQSHVKGGEVHASAALTVLGQGPQIPAGKGEMHIDPPSTVEEEPESSEDEDATPDDRPLSMSELQGRASKNISKRAENADKKKRGKLLKQGMIEPTGPGEAPM</sequence>
<dbReference type="Pfam" id="PF21773">
    <property type="entry name" value="ODAD1_CC"/>
    <property type="match status" value="1"/>
</dbReference>
<feature type="coiled-coil region" evidence="2">
    <location>
        <begin position="330"/>
        <end position="388"/>
    </location>
</feature>
<dbReference type="InterPro" id="IPR051876">
    <property type="entry name" value="ODA-DC/CCD"/>
</dbReference>
<feature type="region of interest" description="Disordered" evidence="3">
    <location>
        <begin position="236"/>
        <end position="258"/>
    </location>
</feature>
<feature type="region of interest" description="Disordered" evidence="3">
    <location>
        <begin position="1"/>
        <end position="38"/>
    </location>
</feature>
<dbReference type="AlphaFoldDB" id="A0A7S0WSW4"/>
<feature type="domain" description="ODAD1 central coiled coil region" evidence="4">
    <location>
        <begin position="127"/>
        <end position="410"/>
    </location>
</feature>
<evidence type="ECO:0000256" key="1">
    <source>
        <dbReference type="ARBA" id="ARBA00023054"/>
    </source>
</evidence>
<dbReference type="EMBL" id="HBFA01030308">
    <property type="protein sequence ID" value="CAD8681000.1"/>
    <property type="molecule type" value="Transcribed_RNA"/>
</dbReference>
<dbReference type="InterPro" id="IPR049258">
    <property type="entry name" value="ODAD1_CC"/>
</dbReference>
<evidence type="ECO:0000313" key="5">
    <source>
        <dbReference type="EMBL" id="CAD8681000.1"/>
    </source>
</evidence>
<feature type="coiled-coil region" evidence="2">
    <location>
        <begin position="62"/>
        <end position="110"/>
    </location>
</feature>
<name>A0A7S0WSW4_9CHLO</name>
<dbReference type="PANTHER" id="PTHR21694:SF18">
    <property type="entry name" value="COILED-COIL DOMAIN-CONTAINING PROTEIN 63"/>
    <property type="match status" value="1"/>
</dbReference>
<protein>
    <recommendedName>
        <fullName evidence="4">ODAD1 central coiled coil region domain-containing protein</fullName>
    </recommendedName>
</protein>